<proteinExistence type="predicted"/>
<name>A0A1J8Q8E5_9AGAM</name>
<protein>
    <submittedName>
        <fullName evidence="1">Uncharacterized protein</fullName>
    </submittedName>
</protein>
<dbReference type="EMBL" id="LVVM01005712">
    <property type="protein sequence ID" value="OJA09937.1"/>
    <property type="molecule type" value="Genomic_DNA"/>
</dbReference>
<sequence length="129" mass="13527">IALGSASCSYYLDTSHHVTSSAPSPNTSVSLSTFELDRYPSLMCSSSSFRALQSASLDIPHRVASPTPSNADASVSLSTFDLERFPSLICPSSSFRALASASRRSSAASSFSFSTSMDDADGVDDIAIK</sequence>
<comment type="caution">
    <text evidence="1">The sequence shown here is derived from an EMBL/GenBank/DDBJ whole genome shotgun (WGS) entry which is preliminary data.</text>
</comment>
<dbReference type="AlphaFoldDB" id="A0A1J8Q8E5"/>
<feature type="non-terminal residue" evidence="1">
    <location>
        <position position="1"/>
    </location>
</feature>
<reference evidence="1 2" key="1">
    <citation type="submission" date="2016-03" db="EMBL/GenBank/DDBJ databases">
        <title>Comparative genomics of the ectomycorrhizal sister species Rhizopogon vinicolor and Rhizopogon vesiculosus (Basidiomycota: Boletales) reveals a divergence of the mating type B locus.</title>
        <authorList>
            <person name="Mujic A.B."/>
            <person name="Kuo A."/>
            <person name="Tritt A."/>
            <person name="Lipzen A."/>
            <person name="Chen C."/>
            <person name="Johnson J."/>
            <person name="Sharma A."/>
            <person name="Barry K."/>
            <person name="Grigoriev I.V."/>
            <person name="Spatafora J.W."/>
        </authorList>
    </citation>
    <scope>NUCLEOTIDE SEQUENCE [LARGE SCALE GENOMIC DNA]</scope>
    <source>
        <strain evidence="1 2">AM-OR11-056</strain>
    </source>
</reference>
<dbReference type="Proteomes" id="UP000183567">
    <property type="component" value="Unassembled WGS sequence"/>
</dbReference>
<accession>A0A1J8Q8E5</accession>
<evidence type="ECO:0000313" key="1">
    <source>
        <dbReference type="EMBL" id="OJA09937.1"/>
    </source>
</evidence>
<keyword evidence="2" id="KW-1185">Reference proteome</keyword>
<gene>
    <name evidence="1" type="ORF">AZE42_13639</name>
</gene>
<evidence type="ECO:0000313" key="2">
    <source>
        <dbReference type="Proteomes" id="UP000183567"/>
    </source>
</evidence>
<organism evidence="1 2">
    <name type="scientific">Rhizopogon vesiculosus</name>
    <dbReference type="NCBI Taxonomy" id="180088"/>
    <lineage>
        <taxon>Eukaryota</taxon>
        <taxon>Fungi</taxon>
        <taxon>Dikarya</taxon>
        <taxon>Basidiomycota</taxon>
        <taxon>Agaricomycotina</taxon>
        <taxon>Agaricomycetes</taxon>
        <taxon>Agaricomycetidae</taxon>
        <taxon>Boletales</taxon>
        <taxon>Suillineae</taxon>
        <taxon>Rhizopogonaceae</taxon>
        <taxon>Rhizopogon</taxon>
    </lineage>
</organism>